<proteinExistence type="predicted"/>
<dbReference type="InterPro" id="IPR051552">
    <property type="entry name" value="HptR"/>
</dbReference>
<dbReference type="PANTHER" id="PTHR42713">
    <property type="entry name" value="HISTIDINE KINASE-RELATED"/>
    <property type="match status" value="1"/>
</dbReference>
<evidence type="ECO:0000259" key="9">
    <source>
        <dbReference type="PROSITE" id="PS01124"/>
    </source>
</evidence>
<dbReference type="GeneID" id="60057757"/>
<dbReference type="InterPro" id="IPR001789">
    <property type="entry name" value="Sig_transdc_resp-reg_receiver"/>
</dbReference>
<evidence type="ECO:0000313" key="11">
    <source>
        <dbReference type="EMBL" id="MTK22136.1"/>
    </source>
</evidence>
<dbReference type="GO" id="GO:0005737">
    <property type="term" value="C:cytoplasm"/>
    <property type="evidence" value="ECO:0007669"/>
    <property type="project" value="UniProtKB-SubCell"/>
</dbReference>
<evidence type="ECO:0000256" key="4">
    <source>
        <dbReference type="ARBA" id="ARBA00023012"/>
    </source>
</evidence>
<evidence type="ECO:0000256" key="5">
    <source>
        <dbReference type="ARBA" id="ARBA00023015"/>
    </source>
</evidence>
<name>A0A9X4XF37_9FIRM</name>
<evidence type="ECO:0000256" key="8">
    <source>
        <dbReference type="PROSITE-ProRule" id="PRU00169"/>
    </source>
</evidence>
<dbReference type="GO" id="GO:0003700">
    <property type="term" value="F:DNA-binding transcription factor activity"/>
    <property type="evidence" value="ECO:0007669"/>
    <property type="project" value="InterPro"/>
</dbReference>
<organism evidence="11 12">
    <name type="scientific">Turicibacter sanguinis</name>
    <dbReference type="NCBI Taxonomy" id="154288"/>
    <lineage>
        <taxon>Bacteria</taxon>
        <taxon>Bacillati</taxon>
        <taxon>Bacillota</taxon>
        <taxon>Erysipelotrichia</taxon>
        <taxon>Erysipelotrichales</taxon>
        <taxon>Turicibacteraceae</taxon>
        <taxon>Turicibacter</taxon>
    </lineage>
</organism>
<comment type="caution">
    <text evidence="11">The sequence shown here is derived from an EMBL/GenBank/DDBJ whole genome shotgun (WGS) entry which is preliminary data.</text>
</comment>
<protein>
    <submittedName>
        <fullName evidence="11">Response regulator</fullName>
    </submittedName>
</protein>
<dbReference type="InterPro" id="IPR011006">
    <property type="entry name" value="CheY-like_superfamily"/>
</dbReference>
<dbReference type="EMBL" id="WMQE01000030">
    <property type="protein sequence ID" value="MTK22136.1"/>
    <property type="molecule type" value="Genomic_DNA"/>
</dbReference>
<dbReference type="AlphaFoldDB" id="A0A9X4XF37"/>
<sequence length="506" mass="59181">MKKVMLVDDEIFITEGLMSIIDWKALGLEVVQSAENGEEAIRKFKDNPVDIIVTDINMPVKTGLELVQEINEMGKKVKFILLSGYDEFAYAKKAIEYGVENYLLKPVDEEELEVALKKLVDNIAKEKEFINRGLDKTGKLLAFLNGKYDVKEVIGIKDDMYVDFYKEKYTVTNIFINGKKDKEVYININPIVESVFKSQCEVLYQFDGQIIVINSWDKEKTDDEILEEYRELRDLLQTELKYDIFISVGSSVNMIDDLRKSYMVAKKLKKYMLTEGMNRVVNEKMISVIKHKDVKFRDEIEQINKLMIEKNSAALKVYVDEVFENKELTPKNIYDFSIKVVLLMDKVKEEFKVDKKYTRESLSDTIIELCHENTRESIKTFILSELDEFMEVMTQDTIKYSPVVQQIVNTINERYYEELSLKTLAYQYNINSSYLGQIFNKEVGCSFSDYLNKTKNMKAKELILETNMKINDIAKEVGYTDSSYFYRKFKKFFGVSPSTLREMKNY</sequence>
<gene>
    <name evidence="11" type="ORF">GMA92_12020</name>
</gene>
<evidence type="ECO:0000256" key="2">
    <source>
        <dbReference type="ARBA" id="ARBA00022490"/>
    </source>
</evidence>
<feature type="domain" description="Response regulatory" evidence="10">
    <location>
        <begin position="3"/>
        <end position="120"/>
    </location>
</feature>
<evidence type="ECO:0000313" key="12">
    <source>
        <dbReference type="Proteomes" id="UP000487649"/>
    </source>
</evidence>
<dbReference type="InterPro" id="IPR009057">
    <property type="entry name" value="Homeodomain-like_sf"/>
</dbReference>
<evidence type="ECO:0000256" key="7">
    <source>
        <dbReference type="ARBA" id="ARBA00023163"/>
    </source>
</evidence>
<dbReference type="GO" id="GO:0000160">
    <property type="term" value="P:phosphorelay signal transduction system"/>
    <property type="evidence" value="ECO:0007669"/>
    <property type="project" value="UniProtKB-KW"/>
</dbReference>
<dbReference type="RefSeq" id="WP_006783980.1">
    <property type="nucleotide sequence ID" value="NZ_CABJBH010000001.1"/>
</dbReference>
<keyword evidence="7" id="KW-0804">Transcription</keyword>
<feature type="modified residue" description="4-aspartylphosphate" evidence="8">
    <location>
        <position position="55"/>
    </location>
</feature>
<dbReference type="SMART" id="SM00448">
    <property type="entry name" value="REC"/>
    <property type="match status" value="1"/>
</dbReference>
<feature type="domain" description="HTH araC/xylS-type" evidence="9">
    <location>
        <begin position="405"/>
        <end position="503"/>
    </location>
</feature>
<dbReference type="CDD" id="cd17536">
    <property type="entry name" value="REC_YesN-like"/>
    <property type="match status" value="1"/>
</dbReference>
<dbReference type="PROSITE" id="PS01124">
    <property type="entry name" value="HTH_ARAC_FAMILY_2"/>
    <property type="match status" value="1"/>
</dbReference>
<dbReference type="Proteomes" id="UP000487649">
    <property type="component" value="Unassembled WGS sequence"/>
</dbReference>
<evidence type="ECO:0000256" key="6">
    <source>
        <dbReference type="ARBA" id="ARBA00023125"/>
    </source>
</evidence>
<comment type="subcellular location">
    <subcellularLocation>
        <location evidence="1">Cytoplasm</location>
    </subcellularLocation>
</comment>
<evidence type="ECO:0000256" key="3">
    <source>
        <dbReference type="ARBA" id="ARBA00022553"/>
    </source>
</evidence>
<dbReference type="PANTHER" id="PTHR42713:SF3">
    <property type="entry name" value="TRANSCRIPTIONAL REGULATORY PROTEIN HPTR"/>
    <property type="match status" value="1"/>
</dbReference>
<evidence type="ECO:0000256" key="1">
    <source>
        <dbReference type="ARBA" id="ARBA00004496"/>
    </source>
</evidence>
<dbReference type="InterPro" id="IPR018060">
    <property type="entry name" value="HTH_AraC"/>
</dbReference>
<dbReference type="SMART" id="SM00342">
    <property type="entry name" value="HTH_ARAC"/>
    <property type="match status" value="1"/>
</dbReference>
<dbReference type="Gene3D" id="3.40.50.2300">
    <property type="match status" value="1"/>
</dbReference>
<dbReference type="SUPFAM" id="SSF46689">
    <property type="entry name" value="Homeodomain-like"/>
    <property type="match status" value="2"/>
</dbReference>
<keyword evidence="5" id="KW-0805">Transcription regulation</keyword>
<dbReference type="Pfam" id="PF12833">
    <property type="entry name" value="HTH_18"/>
    <property type="match status" value="1"/>
</dbReference>
<dbReference type="Gene3D" id="1.10.10.60">
    <property type="entry name" value="Homeodomain-like"/>
    <property type="match status" value="2"/>
</dbReference>
<dbReference type="PRINTS" id="PR00032">
    <property type="entry name" value="HTHARAC"/>
</dbReference>
<evidence type="ECO:0000259" key="10">
    <source>
        <dbReference type="PROSITE" id="PS50110"/>
    </source>
</evidence>
<keyword evidence="4" id="KW-0902">Two-component regulatory system</keyword>
<dbReference type="PROSITE" id="PS50110">
    <property type="entry name" value="RESPONSE_REGULATORY"/>
    <property type="match status" value="1"/>
</dbReference>
<keyword evidence="3 8" id="KW-0597">Phosphoprotein</keyword>
<dbReference type="SUPFAM" id="SSF52172">
    <property type="entry name" value="CheY-like"/>
    <property type="match status" value="1"/>
</dbReference>
<dbReference type="Pfam" id="PF00072">
    <property type="entry name" value="Response_reg"/>
    <property type="match status" value="1"/>
</dbReference>
<keyword evidence="6" id="KW-0238">DNA-binding</keyword>
<accession>A0A9X4XF37</accession>
<keyword evidence="2" id="KW-0963">Cytoplasm</keyword>
<dbReference type="InterPro" id="IPR020449">
    <property type="entry name" value="Tscrpt_reg_AraC-type_HTH"/>
</dbReference>
<dbReference type="GO" id="GO:0043565">
    <property type="term" value="F:sequence-specific DNA binding"/>
    <property type="evidence" value="ECO:0007669"/>
    <property type="project" value="InterPro"/>
</dbReference>
<reference evidence="11 12" key="1">
    <citation type="journal article" date="2019" name="Nat. Med.">
        <title>A library of human gut bacterial isolates paired with longitudinal multiomics data enables mechanistic microbiome research.</title>
        <authorList>
            <person name="Poyet M."/>
            <person name="Groussin M."/>
            <person name="Gibbons S.M."/>
            <person name="Avila-Pacheco J."/>
            <person name="Jiang X."/>
            <person name="Kearney S.M."/>
            <person name="Perrotta A.R."/>
            <person name="Berdy B."/>
            <person name="Zhao S."/>
            <person name="Lieberman T.D."/>
            <person name="Swanson P.K."/>
            <person name="Smith M."/>
            <person name="Roesemann S."/>
            <person name="Alexander J.E."/>
            <person name="Rich S.A."/>
            <person name="Livny J."/>
            <person name="Vlamakis H."/>
            <person name="Clish C."/>
            <person name="Bullock K."/>
            <person name="Deik A."/>
            <person name="Scott J."/>
            <person name="Pierce K.A."/>
            <person name="Xavier R.J."/>
            <person name="Alm E.J."/>
        </authorList>
    </citation>
    <scope>NUCLEOTIDE SEQUENCE [LARGE SCALE GENOMIC DNA]</scope>
    <source>
        <strain evidence="11 12">BIOML-A198</strain>
    </source>
</reference>